<dbReference type="GO" id="GO:0005852">
    <property type="term" value="C:eukaryotic translation initiation factor 3 complex"/>
    <property type="evidence" value="ECO:0007669"/>
    <property type="project" value="InterPro"/>
</dbReference>
<keyword evidence="3" id="KW-0648">Protein biosynthesis</keyword>
<dbReference type="PANTHER" id="PTHR21681:SF0">
    <property type="entry name" value="EUKARYOTIC TRANSLATION INITIATION FACTOR 3 SUBUNIT J"/>
    <property type="match status" value="1"/>
</dbReference>
<organism evidence="5 6">
    <name type="scientific">Coccomyxa viridis</name>
    <dbReference type="NCBI Taxonomy" id="1274662"/>
    <lineage>
        <taxon>Eukaryota</taxon>
        <taxon>Viridiplantae</taxon>
        <taxon>Chlorophyta</taxon>
        <taxon>core chlorophytes</taxon>
        <taxon>Trebouxiophyceae</taxon>
        <taxon>Trebouxiophyceae incertae sedis</taxon>
        <taxon>Coccomyxaceae</taxon>
        <taxon>Coccomyxa</taxon>
    </lineage>
</organism>
<feature type="region of interest" description="Disordered" evidence="4">
    <location>
        <begin position="203"/>
        <end position="230"/>
    </location>
</feature>
<evidence type="ECO:0000313" key="5">
    <source>
        <dbReference type="EMBL" id="CAK0782060.1"/>
    </source>
</evidence>
<dbReference type="GO" id="GO:0003743">
    <property type="term" value="F:translation initiation factor activity"/>
    <property type="evidence" value="ECO:0007669"/>
    <property type="project" value="UniProtKB-KW"/>
</dbReference>
<feature type="region of interest" description="Disordered" evidence="4">
    <location>
        <begin position="25"/>
        <end position="100"/>
    </location>
</feature>
<dbReference type="Gene3D" id="1.10.246.60">
    <property type="entry name" value="Eukaryotic translation initiation factor 3 like domains"/>
    <property type="match status" value="1"/>
</dbReference>
<evidence type="ECO:0000256" key="3">
    <source>
        <dbReference type="ARBA" id="ARBA00022917"/>
    </source>
</evidence>
<evidence type="ECO:0008006" key="7">
    <source>
        <dbReference type="Google" id="ProtNLM"/>
    </source>
</evidence>
<keyword evidence="6" id="KW-1185">Reference proteome</keyword>
<dbReference type="EMBL" id="CAUYUE010000006">
    <property type="protein sequence ID" value="CAK0782060.1"/>
    <property type="molecule type" value="Genomic_DNA"/>
</dbReference>
<dbReference type="Proteomes" id="UP001314263">
    <property type="component" value="Unassembled WGS sequence"/>
</dbReference>
<evidence type="ECO:0000256" key="2">
    <source>
        <dbReference type="ARBA" id="ARBA00022540"/>
    </source>
</evidence>
<name>A0AAV1I5C9_9CHLO</name>
<keyword evidence="2" id="KW-0396">Initiation factor</keyword>
<evidence type="ECO:0000256" key="1">
    <source>
        <dbReference type="ARBA" id="ARBA00022490"/>
    </source>
</evidence>
<keyword evidence="1" id="KW-0963">Cytoplasm</keyword>
<evidence type="ECO:0000256" key="4">
    <source>
        <dbReference type="SAM" id="MobiDB-lite"/>
    </source>
</evidence>
<reference evidence="5 6" key="1">
    <citation type="submission" date="2023-10" db="EMBL/GenBank/DDBJ databases">
        <authorList>
            <person name="Maclean D."/>
            <person name="Macfadyen A."/>
        </authorList>
    </citation>
    <scope>NUCLEOTIDE SEQUENCE [LARGE SCALE GENOMIC DNA]</scope>
</reference>
<proteinExistence type="predicted"/>
<protein>
    <recommendedName>
        <fullName evidence="7">Eukaryotic translation initiation factor 3 30 kDa subunit</fullName>
    </recommendedName>
</protein>
<evidence type="ECO:0000313" key="6">
    <source>
        <dbReference type="Proteomes" id="UP001314263"/>
    </source>
</evidence>
<dbReference type="PANTHER" id="PTHR21681">
    <property type="entry name" value="EUKARYOTIC TRANSLATION INITIATION FACTOR 3 SUBUNIT J"/>
    <property type="match status" value="1"/>
</dbReference>
<accession>A0AAV1I5C9</accession>
<dbReference type="InterPro" id="IPR013906">
    <property type="entry name" value="eIF3j"/>
</dbReference>
<sequence>MSAILKLCAAVADDWEDWEDESFQPKLETATNGQTKGQAALAVAKEPDNSKFAGEDEEDEAPPSWEKSIPKPQQKKEVPKKAYEDKGAAHDDESPLDDPVAEKLRQQRLVEDADFRAAQELFGGQDLDKMQPKSAKDFEDFAATLAHKYVLGHAKSAHYKNLVKALFKAVLKPLDVQQTKDLETTVAGLRADKMKEKTAADAAKKAAGKKKTLNVGRSGGSAGLDDYKFDDALDDDDFM</sequence>
<dbReference type="InterPro" id="IPR023194">
    <property type="entry name" value="eIF3-like_dom_sf"/>
</dbReference>
<comment type="caution">
    <text evidence="5">The sequence shown here is derived from an EMBL/GenBank/DDBJ whole genome shotgun (WGS) entry which is preliminary data.</text>
</comment>
<gene>
    <name evidence="5" type="ORF">CVIRNUC_005542</name>
</gene>
<dbReference type="Pfam" id="PF08597">
    <property type="entry name" value="eIF3_subunit"/>
    <property type="match status" value="1"/>
</dbReference>
<feature type="compositionally biased region" description="Basic and acidic residues" evidence="4">
    <location>
        <begin position="74"/>
        <end position="93"/>
    </location>
</feature>
<dbReference type="AlphaFoldDB" id="A0AAV1I5C9"/>